<dbReference type="PROSITE" id="PS00031">
    <property type="entry name" value="NUCLEAR_REC_DBD_1"/>
    <property type="match status" value="1"/>
</dbReference>
<feature type="domain" description="Nuclear receptor" evidence="13">
    <location>
        <begin position="14"/>
        <end position="89"/>
    </location>
</feature>
<dbReference type="GO" id="GO:0006357">
    <property type="term" value="P:regulation of transcription by RNA polymerase II"/>
    <property type="evidence" value="ECO:0007669"/>
    <property type="project" value="UniProtKB-ARBA"/>
</dbReference>
<keyword evidence="8 11" id="KW-0804">Transcription</keyword>
<dbReference type="GO" id="GO:0003700">
    <property type="term" value="F:DNA-binding transcription factor activity"/>
    <property type="evidence" value="ECO:0007669"/>
    <property type="project" value="InterPro"/>
</dbReference>
<comment type="similarity">
    <text evidence="2 11">Belongs to the nuclear hormone receptor family.</text>
</comment>
<evidence type="ECO:0000259" key="13">
    <source>
        <dbReference type="PROSITE" id="PS51030"/>
    </source>
</evidence>
<evidence type="ECO:0000256" key="3">
    <source>
        <dbReference type="ARBA" id="ARBA00022723"/>
    </source>
</evidence>
<dbReference type="GO" id="GO:0005634">
    <property type="term" value="C:nucleus"/>
    <property type="evidence" value="ECO:0007669"/>
    <property type="project" value="UniProtKB-SubCell"/>
</dbReference>
<evidence type="ECO:0000256" key="12">
    <source>
        <dbReference type="SAM" id="MobiDB-lite"/>
    </source>
</evidence>
<evidence type="ECO:0000256" key="8">
    <source>
        <dbReference type="ARBA" id="ARBA00023163"/>
    </source>
</evidence>
<evidence type="ECO:0000256" key="9">
    <source>
        <dbReference type="ARBA" id="ARBA00023170"/>
    </source>
</evidence>
<dbReference type="CDD" id="cd06960">
    <property type="entry name" value="NR_DBD_HNF4A"/>
    <property type="match status" value="1"/>
</dbReference>
<dbReference type="PROSITE" id="PS51843">
    <property type="entry name" value="NR_LBD"/>
    <property type="match status" value="1"/>
</dbReference>
<dbReference type="InterPro" id="IPR049636">
    <property type="entry name" value="HNF4-like_DBD"/>
</dbReference>
<evidence type="ECO:0000313" key="16">
    <source>
        <dbReference type="WBParaSite" id="SMUV_0000835401-mRNA-1"/>
    </source>
</evidence>
<organism evidence="15 16">
    <name type="scientific">Syphacia muris</name>
    <dbReference type="NCBI Taxonomy" id="451379"/>
    <lineage>
        <taxon>Eukaryota</taxon>
        <taxon>Metazoa</taxon>
        <taxon>Ecdysozoa</taxon>
        <taxon>Nematoda</taxon>
        <taxon>Chromadorea</taxon>
        <taxon>Rhabditida</taxon>
        <taxon>Spirurina</taxon>
        <taxon>Oxyuridomorpha</taxon>
        <taxon>Oxyuroidea</taxon>
        <taxon>Oxyuridae</taxon>
        <taxon>Syphacia</taxon>
    </lineage>
</organism>
<dbReference type="Pfam" id="PF00104">
    <property type="entry name" value="Hormone_recep"/>
    <property type="match status" value="1"/>
</dbReference>
<dbReference type="PRINTS" id="PR00398">
    <property type="entry name" value="STRDHORMONER"/>
</dbReference>
<dbReference type="FunFam" id="3.30.50.10:FF:000006">
    <property type="entry name" value="Nuclear receptor subfamily 5 group A member"/>
    <property type="match status" value="1"/>
</dbReference>
<keyword evidence="3 11" id="KW-0479">Metal-binding</keyword>
<evidence type="ECO:0000256" key="11">
    <source>
        <dbReference type="RuleBase" id="RU004334"/>
    </source>
</evidence>
<dbReference type="InterPro" id="IPR001723">
    <property type="entry name" value="Nuclear_hrmn_rcpt"/>
</dbReference>
<dbReference type="Gene3D" id="3.30.50.10">
    <property type="entry name" value="Erythroid Transcription Factor GATA-1, subunit A"/>
    <property type="match status" value="1"/>
</dbReference>
<evidence type="ECO:0000256" key="10">
    <source>
        <dbReference type="ARBA" id="ARBA00023242"/>
    </source>
</evidence>
<dbReference type="Gene3D" id="1.10.565.10">
    <property type="entry name" value="Retinoid X Receptor"/>
    <property type="match status" value="1"/>
</dbReference>
<evidence type="ECO:0000256" key="4">
    <source>
        <dbReference type="ARBA" id="ARBA00022771"/>
    </source>
</evidence>
<feature type="compositionally biased region" description="Polar residues" evidence="12">
    <location>
        <begin position="110"/>
        <end position="119"/>
    </location>
</feature>
<dbReference type="WBParaSite" id="SMUV_0000835401-mRNA-1">
    <property type="protein sequence ID" value="SMUV_0000835401-mRNA-1"/>
    <property type="gene ID" value="SMUV_0000835401"/>
</dbReference>
<dbReference type="PANTHER" id="PTHR24083">
    <property type="entry name" value="NUCLEAR HORMONE RECEPTOR"/>
    <property type="match status" value="1"/>
</dbReference>
<feature type="region of interest" description="Disordered" evidence="12">
    <location>
        <begin position="89"/>
        <end position="127"/>
    </location>
</feature>
<dbReference type="GO" id="GO:0008270">
    <property type="term" value="F:zinc ion binding"/>
    <property type="evidence" value="ECO:0007669"/>
    <property type="project" value="UniProtKB-KW"/>
</dbReference>
<evidence type="ECO:0000313" key="15">
    <source>
        <dbReference type="Proteomes" id="UP000046393"/>
    </source>
</evidence>
<keyword evidence="15" id="KW-1185">Reference proteome</keyword>
<proteinExistence type="inferred from homology"/>
<accession>A0A0N5AU31</accession>
<dbReference type="CDD" id="cd06157">
    <property type="entry name" value="NR_LBD"/>
    <property type="match status" value="1"/>
</dbReference>
<dbReference type="PRINTS" id="PR00047">
    <property type="entry name" value="STROIDFINGER"/>
</dbReference>
<dbReference type="SMART" id="SM00399">
    <property type="entry name" value="ZnF_C4"/>
    <property type="match status" value="1"/>
</dbReference>
<evidence type="ECO:0000259" key="14">
    <source>
        <dbReference type="PROSITE" id="PS51843"/>
    </source>
</evidence>
<dbReference type="InterPro" id="IPR050274">
    <property type="entry name" value="Nuclear_hormone_rcpt_NR2"/>
</dbReference>
<keyword evidence="6 11" id="KW-0805">Transcription regulation</keyword>
<dbReference type="SMART" id="SM00430">
    <property type="entry name" value="HOLI"/>
    <property type="match status" value="1"/>
</dbReference>
<dbReference type="SUPFAM" id="SSF57716">
    <property type="entry name" value="Glucocorticoid receptor-like (DNA-binding domain)"/>
    <property type="match status" value="1"/>
</dbReference>
<dbReference type="InterPro" id="IPR035500">
    <property type="entry name" value="NHR-like_dom_sf"/>
</dbReference>
<evidence type="ECO:0000256" key="7">
    <source>
        <dbReference type="ARBA" id="ARBA00023125"/>
    </source>
</evidence>
<dbReference type="Pfam" id="PF00105">
    <property type="entry name" value="zf-C4"/>
    <property type="match status" value="1"/>
</dbReference>
<keyword evidence="5 11" id="KW-0862">Zinc</keyword>
<dbReference type="Proteomes" id="UP000046393">
    <property type="component" value="Unplaced"/>
</dbReference>
<feature type="domain" description="NR LBD" evidence="14">
    <location>
        <begin position="147"/>
        <end position="373"/>
    </location>
</feature>
<evidence type="ECO:0000256" key="2">
    <source>
        <dbReference type="ARBA" id="ARBA00005993"/>
    </source>
</evidence>
<dbReference type="InterPro" id="IPR000536">
    <property type="entry name" value="Nucl_hrmn_rcpt_lig-bd"/>
</dbReference>
<comment type="subcellular location">
    <subcellularLocation>
        <location evidence="1 11">Nucleus</location>
    </subcellularLocation>
</comment>
<sequence length="449" mass="48861">MKVSAAAVYSPEVTDCCVVCGDKAIGKHYGAVACNGCKGFFRRSVWQNLQYTCRFERQCKIDKDHRNACRYCRFQKCLLAGMKQEAIQNERDRIGSTKRNRKRSLPVNFRPNSTTTEGVSDSDDVAECGPSPPRIERHCDDDPFAVASKRLINTICEIESQLNGCQKIGNILGAEPMEQACSSRQQNISVLIGWTNLLRPIPDLQIADKILLLKYCTAAFSLLYTIQRSLYSPNIVLPNNTLLPVTATDGTQLSPVLTQILDEILSPLRRIAASPAEIACLKAAVLLSPDITGLSAPSRAKLQEARNSLFGALFTYLSQIHSSCDAMLRLCNLLMVVPSLFSVAQLLSNDYQLGTLFGLNDGETNGQCNNSIDIAAASSKDTVPVVDQKQPPTLPAVTTTVDNSLLSKTFLAQLMASQALCNYAGVSTLPVSSVSLPTLTGFNMPVIIS</sequence>
<evidence type="ECO:0000256" key="5">
    <source>
        <dbReference type="ARBA" id="ARBA00022833"/>
    </source>
</evidence>
<evidence type="ECO:0000256" key="6">
    <source>
        <dbReference type="ARBA" id="ARBA00023015"/>
    </source>
</evidence>
<dbReference type="InterPro" id="IPR013088">
    <property type="entry name" value="Znf_NHR/GATA"/>
</dbReference>
<dbReference type="STRING" id="451379.A0A0N5AU31"/>
<dbReference type="GO" id="GO:0000978">
    <property type="term" value="F:RNA polymerase II cis-regulatory region sequence-specific DNA binding"/>
    <property type="evidence" value="ECO:0007669"/>
    <property type="project" value="InterPro"/>
</dbReference>
<name>A0A0N5AU31_9BILA</name>
<keyword evidence="9 11" id="KW-0675">Receptor</keyword>
<reference evidence="16" key="1">
    <citation type="submission" date="2017-02" db="UniProtKB">
        <authorList>
            <consortium name="WormBaseParasite"/>
        </authorList>
    </citation>
    <scope>IDENTIFICATION</scope>
</reference>
<keyword evidence="7 11" id="KW-0238">DNA-binding</keyword>
<keyword evidence="4 11" id="KW-0863">Zinc-finger</keyword>
<keyword evidence="10 11" id="KW-0539">Nucleus</keyword>
<dbReference type="SUPFAM" id="SSF48508">
    <property type="entry name" value="Nuclear receptor ligand-binding domain"/>
    <property type="match status" value="1"/>
</dbReference>
<evidence type="ECO:0000256" key="1">
    <source>
        <dbReference type="ARBA" id="ARBA00004123"/>
    </source>
</evidence>
<dbReference type="InterPro" id="IPR001628">
    <property type="entry name" value="Znf_hrmn_rcpt"/>
</dbReference>
<dbReference type="AlphaFoldDB" id="A0A0N5AU31"/>
<protein>
    <submittedName>
        <fullName evidence="16">Nuclear hormone receptor family member nhr-14</fullName>
    </submittedName>
</protein>
<dbReference type="PROSITE" id="PS51030">
    <property type="entry name" value="NUCLEAR_REC_DBD_2"/>
    <property type="match status" value="1"/>
</dbReference>